<dbReference type="STRING" id="648782.SAMN04488554_3966"/>
<accession>A0A1H5N5P9</accession>
<protein>
    <submittedName>
        <fullName evidence="2">Uncharacterized protein</fullName>
    </submittedName>
</protein>
<reference evidence="3" key="1">
    <citation type="submission" date="2016-10" db="EMBL/GenBank/DDBJ databases">
        <authorList>
            <person name="Varghese N."/>
            <person name="Submissions S."/>
        </authorList>
    </citation>
    <scope>NUCLEOTIDE SEQUENCE [LARGE SCALE GENOMIC DNA]</scope>
    <source>
        <strain evidence="3">DSM 21368</strain>
    </source>
</reference>
<feature type="region of interest" description="Disordered" evidence="1">
    <location>
        <begin position="135"/>
        <end position="227"/>
    </location>
</feature>
<feature type="compositionally biased region" description="Polar residues" evidence="1">
    <location>
        <begin position="303"/>
        <end position="316"/>
    </location>
</feature>
<feature type="region of interest" description="Disordered" evidence="1">
    <location>
        <begin position="292"/>
        <end position="316"/>
    </location>
</feature>
<evidence type="ECO:0000256" key="1">
    <source>
        <dbReference type="SAM" id="MobiDB-lite"/>
    </source>
</evidence>
<gene>
    <name evidence="2" type="ORF">SAMN04488554_3966</name>
</gene>
<feature type="region of interest" description="Disordered" evidence="1">
    <location>
        <begin position="1"/>
        <end position="40"/>
    </location>
</feature>
<proteinExistence type="predicted"/>
<name>A0A1H5N5P9_9MICO</name>
<keyword evidence="3" id="KW-1185">Reference proteome</keyword>
<organism evidence="2 3">
    <name type="scientific">Ruania alba</name>
    <dbReference type="NCBI Taxonomy" id="648782"/>
    <lineage>
        <taxon>Bacteria</taxon>
        <taxon>Bacillati</taxon>
        <taxon>Actinomycetota</taxon>
        <taxon>Actinomycetes</taxon>
        <taxon>Micrococcales</taxon>
        <taxon>Ruaniaceae</taxon>
        <taxon>Ruania</taxon>
    </lineage>
</organism>
<dbReference type="Proteomes" id="UP000199220">
    <property type="component" value="Unassembled WGS sequence"/>
</dbReference>
<dbReference type="EMBL" id="FNTX01000002">
    <property type="protein sequence ID" value="SEE96853.1"/>
    <property type="molecule type" value="Genomic_DNA"/>
</dbReference>
<sequence>MRDDSLCPAADRSPTSTGWRSGKPARETRGRSSVQTRLRVRAENRTWRPAPEKIVDLRVVMDSDVPGVINRFPRTPGTDPANWLGRPRRRYPDVRSRTELHRVHRPTFRSPRRDIMSRGFESRLLLAVPAGVHVTPSTSAAPAGVEEHRSTGRRGAKRQPAVSLSGNDADGVDGDDAESVTHSRRRIQLPLALPAGRQNGRSPPRAAAVVDDTDRRSRQRLSAGDGGRCCVDGLPQFHSARPVGSGAGLDRKATDHQPIHESVGRRDAFERVTAALRESCREARREFCAQAEVRKSGAHRTSIAGSHRSQSMVELS</sequence>
<evidence type="ECO:0000313" key="2">
    <source>
        <dbReference type="EMBL" id="SEE96853.1"/>
    </source>
</evidence>
<dbReference type="AlphaFoldDB" id="A0A1H5N5P9"/>
<evidence type="ECO:0000313" key="3">
    <source>
        <dbReference type="Proteomes" id="UP000199220"/>
    </source>
</evidence>